<dbReference type="EMBL" id="BMIK01000008">
    <property type="protein sequence ID" value="GGC32919.1"/>
    <property type="molecule type" value="Genomic_DNA"/>
</dbReference>
<dbReference type="Proteomes" id="UP000597338">
    <property type="component" value="Unassembled WGS sequence"/>
</dbReference>
<sequence>MGIHYLHILLTVSLFGLFAVPASAVQQQTVMQGAYGLVADSLVTGTNGDIVGITVALESSASDTVKGSLRIVVPMGVQVLGNRMRELELAAAGKRYVPIKLQLGADAAAGEYPVIIQWTDVSGQVLAHVQTTLRIQPKRSVWLQALTANELMRQVGDSLSIRVLIRNAGNTQERVRLVISMPNQQGGRRFAAKDLELGAAGDTTLVFGYVIDRDLIRLERFTVNVVGMYSNDEIFGNTTISVQNASANRRYEDPLHTSVPVWSYQRNYATFIARNPFSDYPSWQLNGQGSYQLAQGHLDFSTFAYQWGAWRNTPILNNTWLNVEQDNKGITVGNITENLETFVNGRGVKVYFSDSLKSEHIEAGFVDRTFDLLGSDYRPAFGNGFTAYLRTRLGEGIPERKRYVGTAIYERLPFENSESILYMNSFDVLRQGLQNKVRLVADFGPALTRPLYDAKDGDYQPAMAAGVQLQANLAQWMINSTNYYSTGYYPGIRRGALQLNQRVTHPVRRANTWVGYSLYQYAPKYFENQPFYQNDFLTSRTELGISFPLTDFLSLSVVPLYEYEEGRYYFGNGNQTQPDMSLRTYRLNSTLNWRSRNHQQYAYLQMEGGRMQSSLTAGGEWQLRANLSYNYAWFNFNANLQRGNFSLIEAANNWYFGRAGAYRTGASASARREFMAKRLQTEAGISYYSDSFSGQNWMGNARVQYAVTPKTAFFFLGQLYRYHTPYYAGFSNTNIQLGIHQTLPAGRGTLVEKRGSIELFVYRDVNNNGIFDEGDIAAVNTMVMINQAVFITGNDGKATYRRVPYGPQQISVPVQQGWYAPSATVELGSKWLRATVGLQQAGSVRGSIRYQFDNRLSFEVDAVLAGFTVVAKSTTGYTARAVTDNQGNYVLFLPTGSYEVSIVENRMPQHVYVETPIQHIAVEANAINTGPTFVLKVEEKQVEVKRFSSP</sequence>
<evidence type="ECO:0000313" key="3">
    <source>
        <dbReference type="Proteomes" id="UP000597338"/>
    </source>
</evidence>
<organism evidence="2 3">
    <name type="scientific">Parapedobacter defluvii</name>
    <dbReference type="NCBI Taxonomy" id="2045106"/>
    <lineage>
        <taxon>Bacteria</taxon>
        <taxon>Pseudomonadati</taxon>
        <taxon>Bacteroidota</taxon>
        <taxon>Sphingobacteriia</taxon>
        <taxon>Sphingobacteriales</taxon>
        <taxon>Sphingobacteriaceae</taxon>
        <taxon>Parapedobacter</taxon>
    </lineage>
</organism>
<reference evidence="3" key="1">
    <citation type="journal article" date="2019" name="Int. J. Syst. Evol. Microbiol.">
        <title>The Global Catalogue of Microorganisms (GCM) 10K type strain sequencing project: providing services to taxonomists for standard genome sequencing and annotation.</title>
        <authorList>
            <consortium name="The Broad Institute Genomics Platform"/>
            <consortium name="The Broad Institute Genome Sequencing Center for Infectious Disease"/>
            <person name="Wu L."/>
            <person name="Ma J."/>
        </authorList>
    </citation>
    <scope>NUCLEOTIDE SEQUENCE [LARGE SCALE GENOMIC DNA]</scope>
    <source>
        <strain evidence="3">CGMCC 1.15342</strain>
    </source>
</reference>
<dbReference type="RefSeq" id="WP_188751414.1">
    <property type="nucleotide sequence ID" value="NZ_BMIK01000008.1"/>
</dbReference>
<gene>
    <name evidence="2" type="ORF">GCM10011386_26330</name>
</gene>
<evidence type="ECO:0000313" key="2">
    <source>
        <dbReference type="EMBL" id="GGC32919.1"/>
    </source>
</evidence>
<evidence type="ECO:0008006" key="4">
    <source>
        <dbReference type="Google" id="ProtNLM"/>
    </source>
</evidence>
<accession>A0ABQ1M106</accession>
<keyword evidence="3" id="KW-1185">Reference proteome</keyword>
<evidence type="ECO:0000256" key="1">
    <source>
        <dbReference type="SAM" id="SignalP"/>
    </source>
</evidence>
<name>A0ABQ1M106_9SPHI</name>
<feature type="signal peptide" evidence="1">
    <location>
        <begin position="1"/>
        <end position="24"/>
    </location>
</feature>
<protein>
    <recommendedName>
        <fullName evidence="4">Carboxypeptidase regulatory-like domain-containing protein</fullName>
    </recommendedName>
</protein>
<keyword evidence="1" id="KW-0732">Signal</keyword>
<comment type="caution">
    <text evidence="2">The sequence shown here is derived from an EMBL/GenBank/DDBJ whole genome shotgun (WGS) entry which is preliminary data.</text>
</comment>
<feature type="chain" id="PRO_5045904158" description="Carboxypeptidase regulatory-like domain-containing protein" evidence="1">
    <location>
        <begin position="25"/>
        <end position="950"/>
    </location>
</feature>
<proteinExistence type="predicted"/>